<feature type="region of interest" description="Disordered" evidence="3">
    <location>
        <begin position="196"/>
        <end position="244"/>
    </location>
</feature>
<feature type="compositionally biased region" description="Gly residues" evidence="3">
    <location>
        <begin position="164"/>
        <end position="173"/>
    </location>
</feature>
<dbReference type="RefSeq" id="WP_051281011.1">
    <property type="nucleotide sequence ID" value="NZ_LR134363.1"/>
</dbReference>
<accession>A0A448KFY5</accession>
<reference evidence="4 5" key="1">
    <citation type="submission" date="2018-12" db="EMBL/GenBank/DDBJ databases">
        <authorList>
            <consortium name="Pathogen Informatics"/>
        </authorList>
    </citation>
    <scope>NUCLEOTIDE SEQUENCE [LARGE SCALE GENOMIC DNA]</scope>
    <source>
        <strain evidence="4 5">NCTC11923</strain>
    </source>
</reference>
<keyword evidence="2" id="KW-0067">ATP-binding</keyword>
<evidence type="ECO:0000256" key="1">
    <source>
        <dbReference type="ARBA" id="ARBA00022741"/>
    </source>
</evidence>
<evidence type="ECO:0000313" key="4">
    <source>
        <dbReference type="EMBL" id="VEG75825.1"/>
    </source>
</evidence>
<dbReference type="PANTHER" id="PTHR43384">
    <property type="entry name" value="SEPTUM SITE-DETERMINING PROTEIN MIND HOMOLOG, CHLOROPLASTIC-RELATED"/>
    <property type="match status" value="1"/>
</dbReference>
<feature type="region of interest" description="Disordered" evidence="3">
    <location>
        <begin position="512"/>
        <end position="574"/>
    </location>
</feature>
<dbReference type="PANTHER" id="PTHR43384:SF6">
    <property type="entry name" value="SEPTUM SITE-DETERMINING PROTEIN MIND HOMOLOG, CHLOROPLASTIC"/>
    <property type="match status" value="1"/>
</dbReference>
<keyword evidence="1" id="KW-0547">Nucleotide-binding</keyword>
<sequence>MTGVGILLALSGEDAQILRALNQPGSGMSVVRRCADLPELLSAGMAGLASIVVMDTGFEEIDRTVLERLDRAGLRGLLLVDSHDQERWRSTGWPVERRDADPARIRAVLQALIRQPPQATGPRSHAPEAPPAPGFGDPGRAGPIAGGPAEPWQAPAPGPERGPAGPGAPGGGTPEPAGASTAEQTAWLEELWQMPAAEPGLPGSGASPVGPDDPAAPAAPAMGPAHLEDRSAGPWPAPQAPGEPEGRLVVVWGTHGAPGRSTIAASLAHGLARVGGAILVDADIEAPCLVQLLGLPDDSSALAGAARLATHGRLDREGLAKLLIPVAQDVHLLAGLGRAGRWRELPPASMKELWLQCRRMTAWTVVDVAGGLIDDDVDDFTLEPGRGAVAAELLAHADVVVVVGGADPIGVRRLLQLVGDLHAEAVPPGRMEVVVNRVRASAAGPSPQEAVREAMGRFGGISDITLLPEDWSAADRCLLEGASVLGAAPTSALGRALAELVDRIDPSAAAVELTRRKRRRRQRRDAARDRRARGSQQGQPVQRRGRRATADPGRHGRRARHGADAPPPPPPPPG</sequence>
<feature type="compositionally biased region" description="Low complexity" evidence="3">
    <location>
        <begin position="205"/>
        <end position="225"/>
    </location>
</feature>
<dbReference type="GO" id="GO:0016887">
    <property type="term" value="F:ATP hydrolysis activity"/>
    <property type="evidence" value="ECO:0007669"/>
    <property type="project" value="TreeGrafter"/>
</dbReference>
<feature type="compositionally biased region" description="Pro residues" evidence="3">
    <location>
        <begin position="565"/>
        <end position="574"/>
    </location>
</feature>
<dbReference type="GO" id="GO:0005829">
    <property type="term" value="C:cytosol"/>
    <property type="evidence" value="ECO:0007669"/>
    <property type="project" value="TreeGrafter"/>
</dbReference>
<feature type="region of interest" description="Disordered" evidence="3">
    <location>
        <begin position="116"/>
        <end position="182"/>
    </location>
</feature>
<evidence type="ECO:0000256" key="3">
    <source>
        <dbReference type="SAM" id="MobiDB-lite"/>
    </source>
</evidence>
<organism evidence="4 5">
    <name type="scientific">Actinomyces slackii</name>
    <dbReference type="NCBI Taxonomy" id="52774"/>
    <lineage>
        <taxon>Bacteria</taxon>
        <taxon>Bacillati</taxon>
        <taxon>Actinomycetota</taxon>
        <taxon>Actinomycetes</taxon>
        <taxon>Actinomycetales</taxon>
        <taxon>Actinomycetaceae</taxon>
        <taxon>Actinomyces</taxon>
    </lineage>
</organism>
<protein>
    <submittedName>
        <fullName evidence="4">Flp pilus assembly protein, ATPase CpaE</fullName>
    </submittedName>
</protein>
<dbReference type="KEGG" id="asla:NCTC11923_02503"/>
<dbReference type="InterPro" id="IPR027417">
    <property type="entry name" value="P-loop_NTPase"/>
</dbReference>
<dbReference type="InterPro" id="IPR050625">
    <property type="entry name" value="ParA/MinD_ATPase"/>
</dbReference>
<dbReference type="SUPFAM" id="SSF52540">
    <property type="entry name" value="P-loop containing nucleoside triphosphate hydrolases"/>
    <property type="match status" value="1"/>
</dbReference>
<dbReference type="GO" id="GO:0009898">
    <property type="term" value="C:cytoplasmic side of plasma membrane"/>
    <property type="evidence" value="ECO:0007669"/>
    <property type="project" value="TreeGrafter"/>
</dbReference>
<proteinExistence type="predicted"/>
<feature type="compositionally biased region" description="Low complexity" evidence="3">
    <location>
        <begin position="138"/>
        <end position="149"/>
    </location>
</feature>
<dbReference type="GO" id="GO:0051782">
    <property type="term" value="P:negative regulation of cell division"/>
    <property type="evidence" value="ECO:0007669"/>
    <property type="project" value="TreeGrafter"/>
</dbReference>
<evidence type="ECO:0000256" key="2">
    <source>
        <dbReference type="ARBA" id="ARBA00022840"/>
    </source>
</evidence>
<dbReference type="STRING" id="1278298.GCA_000428685_00957"/>
<dbReference type="Gene3D" id="3.40.50.300">
    <property type="entry name" value="P-loop containing nucleotide triphosphate hydrolases"/>
    <property type="match status" value="1"/>
</dbReference>
<keyword evidence="5" id="KW-1185">Reference proteome</keyword>
<evidence type="ECO:0000313" key="5">
    <source>
        <dbReference type="Proteomes" id="UP000276899"/>
    </source>
</evidence>
<dbReference type="GO" id="GO:0005524">
    <property type="term" value="F:ATP binding"/>
    <property type="evidence" value="ECO:0007669"/>
    <property type="project" value="UniProtKB-KW"/>
</dbReference>
<name>A0A448KFY5_9ACTO</name>
<dbReference type="AlphaFoldDB" id="A0A448KFY5"/>
<gene>
    <name evidence="4" type="ORF">NCTC11923_02503</name>
</gene>
<dbReference type="EMBL" id="LR134363">
    <property type="protein sequence ID" value="VEG75825.1"/>
    <property type="molecule type" value="Genomic_DNA"/>
</dbReference>
<dbReference type="Proteomes" id="UP000276899">
    <property type="component" value="Chromosome"/>
</dbReference>